<dbReference type="PROSITE" id="PS50109">
    <property type="entry name" value="HIS_KIN"/>
    <property type="match status" value="1"/>
</dbReference>
<keyword evidence="5" id="KW-0547">Nucleotide-binding</keyword>
<evidence type="ECO:0000313" key="11">
    <source>
        <dbReference type="EMBL" id="MFB9762092.1"/>
    </source>
</evidence>
<keyword evidence="8" id="KW-0902">Two-component regulatory system</keyword>
<name>A0ABV5WNC8_9BACI</name>
<dbReference type="PANTHER" id="PTHR43065">
    <property type="entry name" value="SENSOR HISTIDINE KINASE"/>
    <property type="match status" value="1"/>
</dbReference>
<proteinExistence type="predicted"/>
<dbReference type="InterPro" id="IPR004358">
    <property type="entry name" value="Sig_transdc_His_kin-like_C"/>
</dbReference>
<dbReference type="InterPro" id="IPR003661">
    <property type="entry name" value="HisK_dim/P_dom"/>
</dbReference>
<evidence type="ECO:0000256" key="9">
    <source>
        <dbReference type="SAM" id="Phobius"/>
    </source>
</evidence>
<feature type="transmembrane region" description="Helical" evidence="9">
    <location>
        <begin position="169"/>
        <end position="190"/>
    </location>
</feature>
<keyword evidence="7 11" id="KW-0067">ATP-binding</keyword>
<evidence type="ECO:0000256" key="3">
    <source>
        <dbReference type="ARBA" id="ARBA00022553"/>
    </source>
</evidence>
<evidence type="ECO:0000256" key="6">
    <source>
        <dbReference type="ARBA" id="ARBA00022777"/>
    </source>
</evidence>
<evidence type="ECO:0000256" key="8">
    <source>
        <dbReference type="ARBA" id="ARBA00023012"/>
    </source>
</evidence>
<dbReference type="Gene3D" id="3.30.565.10">
    <property type="entry name" value="Histidine kinase-like ATPase, C-terminal domain"/>
    <property type="match status" value="1"/>
</dbReference>
<dbReference type="InterPro" id="IPR036097">
    <property type="entry name" value="HisK_dim/P_sf"/>
</dbReference>
<evidence type="ECO:0000256" key="1">
    <source>
        <dbReference type="ARBA" id="ARBA00000085"/>
    </source>
</evidence>
<organism evidence="11 12">
    <name type="scientific">Ectobacillus funiculus</name>
    <dbReference type="NCBI Taxonomy" id="137993"/>
    <lineage>
        <taxon>Bacteria</taxon>
        <taxon>Bacillati</taxon>
        <taxon>Bacillota</taxon>
        <taxon>Bacilli</taxon>
        <taxon>Bacillales</taxon>
        <taxon>Bacillaceae</taxon>
        <taxon>Ectobacillus</taxon>
    </lineage>
</organism>
<keyword evidence="9" id="KW-0472">Membrane</keyword>
<dbReference type="SUPFAM" id="SSF55874">
    <property type="entry name" value="ATPase domain of HSP90 chaperone/DNA topoisomerase II/histidine kinase"/>
    <property type="match status" value="1"/>
</dbReference>
<comment type="caution">
    <text evidence="11">The sequence shown here is derived from an EMBL/GenBank/DDBJ whole genome shotgun (WGS) entry which is preliminary data.</text>
</comment>
<dbReference type="SMART" id="SM00388">
    <property type="entry name" value="HisKA"/>
    <property type="match status" value="1"/>
</dbReference>
<evidence type="ECO:0000313" key="12">
    <source>
        <dbReference type="Proteomes" id="UP001589609"/>
    </source>
</evidence>
<evidence type="ECO:0000256" key="2">
    <source>
        <dbReference type="ARBA" id="ARBA00012438"/>
    </source>
</evidence>
<keyword evidence="4" id="KW-0808">Transferase</keyword>
<feature type="transmembrane region" description="Helical" evidence="9">
    <location>
        <begin position="7"/>
        <end position="24"/>
    </location>
</feature>
<dbReference type="Proteomes" id="UP001589609">
    <property type="component" value="Unassembled WGS sequence"/>
</dbReference>
<dbReference type="SUPFAM" id="SSF47384">
    <property type="entry name" value="Homodimeric domain of signal transducing histidine kinase"/>
    <property type="match status" value="1"/>
</dbReference>
<evidence type="ECO:0000256" key="7">
    <source>
        <dbReference type="ARBA" id="ARBA00022840"/>
    </source>
</evidence>
<accession>A0ABV5WNC8</accession>
<feature type="domain" description="Histidine kinase" evidence="10">
    <location>
        <begin position="218"/>
        <end position="423"/>
    </location>
</feature>
<dbReference type="InterPro" id="IPR003594">
    <property type="entry name" value="HATPase_dom"/>
</dbReference>
<evidence type="ECO:0000259" key="10">
    <source>
        <dbReference type="PROSITE" id="PS50109"/>
    </source>
</evidence>
<dbReference type="PANTHER" id="PTHR43065:SF53">
    <property type="entry name" value="SPORULATION KINASE B"/>
    <property type="match status" value="1"/>
</dbReference>
<dbReference type="Pfam" id="PF00512">
    <property type="entry name" value="HisKA"/>
    <property type="match status" value="1"/>
</dbReference>
<dbReference type="GO" id="GO:0005524">
    <property type="term" value="F:ATP binding"/>
    <property type="evidence" value="ECO:0007669"/>
    <property type="project" value="UniProtKB-KW"/>
</dbReference>
<dbReference type="SMART" id="SM00387">
    <property type="entry name" value="HATPase_c"/>
    <property type="match status" value="1"/>
</dbReference>
<dbReference type="EC" id="2.7.13.3" evidence="2"/>
<protein>
    <recommendedName>
        <fullName evidence="2">histidine kinase</fullName>
        <ecNumber evidence="2">2.7.13.3</ecNumber>
    </recommendedName>
</protein>
<dbReference type="CDD" id="cd00082">
    <property type="entry name" value="HisKA"/>
    <property type="match status" value="1"/>
</dbReference>
<keyword evidence="9" id="KW-1133">Transmembrane helix</keyword>
<keyword evidence="6" id="KW-0418">Kinase</keyword>
<dbReference type="EMBL" id="JBHMAF010000196">
    <property type="protein sequence ID" value="MFB9762092.1"/>
    <property type="molecule type" value="Genomic_DNA"/>
</dbReference>
<sequence>MEQIGDLLIQLAIVILPVFLYETLRLSRYHVSVPKRNWKTTSLLSGGIVALSMMYPIHLGGHYYFDFHAIPIMGTYLYGGAYGLFPAICSVIAYLLLYGGDTIWIQLLDMAFLTGVSFWLSRKWNTFTNHKKTIISFLLASLYALLYLVGSIVLVSLYDSFTPVISQAYVYFTIAAIALAVAMAFQVYLAEYLYDNAMLRVEMQKSEKLMIISELAASVAHEVRNPLTVVRGFIQLFQRAEDIKNKEYLELVLTELDRAEHIISDYLNLARPQMEKKEQFCLSNLLDEMSTIMSSFAAMQGVYLQTEIQKDIYMVGNHAKLKQAIMNIVKNGVEAVGDQKGYLKVKAYQKGDEAVVTVKDSGVGMDKEQLARLGQPYYSLKEKGTGLGLMVTFSIIQAHQGKIAYKSEKGKGTEANITLPILPLDISE</sequence>
<keyword evidence="9" id="KW-0812">Transmembrane</keyword>
<keyword evidence="3" id="KW-0597">Phosphoprotein</keyword>
<dbReference type="Gene3D" id="1.10.287.130">
    <property type="match status" value="1"/>
</dbReference>
<dbReference type="InterPro" id="IPR005467">
    <property type="entry name" value="His_kinase_dom"/>
</dbReference>
<dbReference type="InterPro" id="IPR036890">
    <property type="entry name" value="HATPase_C_sf"/>
</dbReference>
<dbReference type="Pfam" id="PF02518">
    <property type="entry name" value="HATPase_c"/>
    <property type="match status" value="1"/>
</dbReference>
<comment type="catalytic activity">
    <reaction evidence="1">
        <text>ATP + protein L-histidine = ADP + protein N-phospho-L-histidine.</text>
        <dbReference type="EC" id="2.7.13.3"/>
    </reaction>
</comment>
<dbReference type="PRINTS" id="PR00344">
    <property type="entry name" value="BCTRLSENSOR"/>
</dbReference>
<feature type="transmembrane region" description="Helical" evidence="9">
    <location>
        <begin position="77"/>
        <end position="97"/>
    </location>
</feature>
<reference evidence="11 12" key="1">
    <citation type="submission" date="2024-09" db="EMBL/GenBank/DDBJ databases">
        <authorList>
            <person name="Sun Q."/>
            <person name="Mori K."/>
        </authorList>
    </citation>
    <scope>NUCLEOTIDE SEQUENCE [LARGE SCALE GENOMIC DNA]</scope>
    <source>
        <strain evidence="11 12">JCM 11201</strain>
    </source>
</reference>
<feature type="transmembrane region" description="Helical" evidence="9">
    <location>
        <begin position="103"/>
        <end position="121"/>
    </location>
</feature>
<keyword evidence="12" id="KW-1185">Reference proteome</keyword>
<gene>
    <name evidence="11" type="ORF">ACFFMS_28095</name>
</gene>
<feature type="transmembrane region" description="Helical" evidence="9">
    <location>
        <begin position="133"/>
        <end position="157"/>
    </location>
</feature>
<evidence type="ECO:0000256" key="5">
    <source>
        <dbReference type="ARBA" id="ARBA00022741"/>
    </source>
</evidence>
<feature type="transmembrane region" description="Helical" evidence="9">
    <location>
        <begin position="44"/>
        <end position="65"/>
    </location>
</feature>
<dbReference type="RefSeq" id="WP_379952097.1">
    <property type="nucleotide sequence ID" value="NZ_JBHMAF010000196.1"/>
</dbReference>
<evidence type="ECO:0000256" key="4">
    <source>
        <dbReference type="ARBA" id="ARBA00022679"/>
    </source>
</evidence>